<dbReference type="PANTHER" id="PTHR33371">
    <property type="entry name" value="INTERMEMBRANE PHOSPHOLIPID TRANSPORT SYSTEM BINDING PROTEIN MLAD-RELATED"/>
    <property type="match status" value="1"/>
</dbReference>
<dbReference type="InterPro" id="IPR003399">
    <property type="entry name" value="Mce/MlaD"/>
</dbReference>
<evidence type="ECO:0000259" key="3">
    <source>
        <dbReference type="Pfam" id="PF11887"/>
    </source>
</evidence>
<dbReference type="EMBL" id="CP006850">
    <property type="protein sequence ID" value="AHH22362.1"/>
    <property type="molecule type" value="Genomic_DNA"/>
</dbReference>
<accession>W5TSW7</accession>
<dbReference type="PATRIC" id="fig|1415166.3.peg.7806"/>
<dbReference type="PRINTS" id="PR01782">
    <property type="entry name" value="MCEVIRFACTOR"/>
</dbReference>
<dbReference type="InterPro" id="IPR052336">
    <property type="entry name" value="MlaD_Phospholipid_Transporter"/>
</dbReference>
<sequence length="335" mass="36322">MTKFGKRIRDRFQGNRYFWLGVVGAALIVVLLVVSTGYKKLGVGTRDIQAEFVQTAGVRTGDKINVAGVPVGTVGAQKLEGDHVLITLQVNNDVKLGPDARASIKMATLLGARYIDLDPGNGKGLPGGRIHKSNTKVPYDLADVVQIGTPKFEALDTQKLSESLKVLGDQIDGSPQLTAQALDSVGALAKTINDRRDQVDGLLKDLDRVTKILGDNRNSVLLVITQGEAIAGRVMERQSLITQLLDNVATLTKQLQQIGAENNNQIGPTIEQLNTMAQGLQKNKDNLDRFLQITPVAVRQFNNVFGNGPYGEVGLPWLFPDNWLCFARVIEGCQG</sequence>
<gene>
    <name evidence="4" type="primary">mce14C</name>
    <name evidence="4" type="ORF">NONO_c76070</name>
</gene>
<evidence type="ECO:0000256" key="1">
    <source>
        <dbReference type="SAM" id="Phobius"/>
    </source>
</evidence>
<feature type="transmembrane region" description="Helical" evidence="1">
    <location>
        <begin position="17"/>
        <end position="38"/>
    </location>
</feature>
<dbReference type="AlphaFoldDB" id="W5TSW7"/>
<evidence type="ECO:0000313" key="4">
    <source>
        <dbReference type="EMBL" id="AHH22362.1"/>
    </source>
</evidence>
<keyword evidence="1" id="KW-1133">Transmembrane helix</keyword>
<dbReference type="KEGG" id="nno:NONO_c76070"/>
<evidence type="ECO:0000259" key="2">
    <source>
        <dbReference type="Pfam" id="PF02470"/>
    </source>
</evidence>
<dbReference type="STRING" id="1415166.NONO_c76070"/>
<dbReference type="Pfam" id="PF02470">
    <property type="entry name" value="MlaD"/>
    <property type="match status" value="1"/>
</dbReference>
<dbReference type="RefSeq" id="WP_025353628.1">
    <property type="nucleotide sequence ID" value="NZ_CP006850.1"/>
</dbReference>
<dbReference type="OrthoDB" id="3456055at2"/>
<keyword evidence="1" id="KW-0472">Membrane</keyword>
<feature type="domain" description="Mce/MlaD" evidence="2">
    <location>
        <begin position="45"/>
        <end position="120"/>
    </location>
</feature>
<dbReference type="eggNOG" id="COG1463">
    <property type="taxonomic scope" value="Bacteria"/>
</dbReference>
<organism evidence="4 5">
    <name type="scientific">Nocardia nova SH22a</name>
    <dbReference type="NCBI Taxonomy" id="1415166"/>
    <lineage>
        <taxon>Bacteria</taxon>
        <taxon>Bacillati</taxon>
        <taxon>Actinomycetota</taxon>
        <taxon>Actinomycetes</taxon>
        <taxon>Mycobacteriales</taxon>
        <taxon>Nocardiaceae</taxon>
        <taxon>Nocardia</taxon>
    </lineage>
</organism>
<proteinExistence type="predicted"/>
<reference evidence="4 5" key="1">
    <citation type="journal article" date="2014" name="Appl. Environ. Microbiol.">
        <title>Insights into the Microbial Degradation of Rubber and Gutta-Percha by Analysis of the Complete Genome of Nocardia nova SH22a.</title>
        <authorList>
            <person name="Luo Q."/>
            <person name="Hiessl S."/>
            <person name="Poehlein A."/>
            <person name="Daniel R."/>
            <person name="Steinbuchel A."/>
        </authorList>
    </citation>
    <scope>NUCLEOTIDE SEQUENCE [LARGE SCALE GENOMIC DNA]</scope>
    <source>
        <strain evidence="4">SH22a</strain>
    </source>
</reference>
<evidence type="ECO:0000313" key="5">
    <source>
        <dbReference type="Proteomes" id="UP000019150"/>
    </source>
</evidence>
<dbReference type="PANTHER" id="PTHR33371:SF18">
    <property type="entry name" value="MCE-FAMILY PROTEIN MCE3C"/>
    <property type="match status" value="1"/>
</dbReference>
<name>W5TSW7_9NOCA</name>
<dbReference type="InterPro" id="IPR024516">
    <property type="entry name" value="Mce_C"/>
</dbReference>
<dbReference type="HOGENOM" id="CLU_026704_2_0_11"/>
<dbReference type="GO" id="GO:0005576">
    <property type="term" value="C:extracellular region"/>
    <property type="evidence" value="ECO:0007669"/>
    <property type="project" value="TreeGrafter"/>
</dbReference>
<keyword evidence="5" id="KW-1185">Reference proteome</keyword>
<dbReference type="Pfam" id="PF11887">
    <property type="entry name" value="Mce4_CUP1"/>
    <property type="match status" value="1"/>
</dbReference>
<dbReference type="Proteomes" id="UP000019150">
    <property type="component" value="Chromosome"/>
</dbReference>
<keyword evidence="1" id="KW-0812">Transmembrane</keyword>
<dbReference type="InterPro" id="IPR005693">
    <property type="entry name" value="Mce"/>
</dbReference>
<feature type="domain" description="Mammalian cell entry C-terminal" evidence="3">
    <location>
        <begin position="126"/>
        <end position="308"/>
    </location>
</feature>
<dbReference type="NCBIfam" id="TIGR00996">
    <property type="entry name" value="Mtu_fam_mce"/>
    <property type="match status" value="1"/>
</dbReference>
<protein>
    <submittedName>
        <fullName evidence="4">MCE family protein MceC</fullName>
    </submittedName>
</protein>